<evidence type="ECO:0000256" key="3">
    <source>
        <dbReference type="ARBA" id="ARBA00022801"/>
    </source>
</evidence>
<dbReference type="SUPFAM" id="SSF53933">
    <property type="entry name" value="Microbial ribonucleases"/>
    <property type="match status" value="1"/>
</dbReference>
<evidence type="ECO:0000256" key="5">
    <source>
        <dbReference type="ARBA" id="ARBA00023239"/>
    </source>
</evidence>
<organism evidence="7 8">
    <name type="scientific">Xylaria flabelliformis</name>
    <dbReference type="NCBI Taxonomy" id="2512241"/>
    <lineage>
        <taxon>Eukaryota</taxon>
        <taxon>Fungi</taxon>
        <taxon>Dikarya</taxon>
        <taxon>Ascomycota</taxon>
        <taxon>Pezizomycotina</taxon>
        <taxon>Sordariomycetes</taxon>
        <taxon>Xylariomycetidae</taxon>
        <taxon>Xylariales</taxon>
        <taxon>Xylariaceae</taxon>
        <taxon>Xylaria</taxon>
    </lineage>
</organism>
<keyword evidence="2" id="KW-0255">Endonuclease</keyword>
<dbReference type="Proteomes" id="UP000319160">
    <property type="component" value="Unassembled WGS sequence"/>
</dbReference>
<evidence type="ECO:0000256" key="1">
    <source>
        <dbReference type="ARBA" id="ARBA00022722"/>
    </source>
</evidence>
<evidence type="ECO:0000313" key="8">
    <source>
        <dbReference type="Proteomes" id="UP000319160"/>
    </source>
</evidence>
<proteinExistence type="predicted"/>
<gene>
    <name evidence="7" type="ORF">FHL15_006851</name>
</gene>
<protein>
    <submittedName>
        <fullName evidence="7">Uncharacterized protein</fullName>
    </submittedName>
</protein>
<dbReference type="AlphaFoldDB" id="A0A553HWA5"/>
<name>A0A553HWA5_9PEZI</name>
<dbReference type="GO" id="GO:0016787">
    <property type="term" value="F:hydrolase activity"/>
    <property type="evidence" value="ECO:0007669"/>
    <property type="project" value="UniProtKB-KW"/>
</dbReference>
<comment type="caution">
    <text evidence="7">The sequence shown here is derived from an EMBL/GenBank/DDBJ whole genome shotgun (WGS) entry which is preliminary data.</text>
</comment>
<evidence type="ECO:0000256" key="6">
    <source>
        <dbReference type="SAM" id="SignalP"/>
    </source>
</evidence>
<reference evidence="8" key="1">
    <citation type="submission" date="2019-06" db="EMBL/GenBank/DDBJ databases">
        <title>Draft genome sequence of the griseofulvin-producing fungus Xylaria cubensis strain G536.</title>
        <authorList>
            <person name="Mead M.E."/>
            <person name="Raja H.A."/>
            <person name="Steenwyk J.L."/>
            <person name="Knowles S.L."/>
            <person name="Oberlies N.H."/>
            <person name="Rokas A."/>
        </authorList>
    </citation>
    <scope>NUCLEOTIDE SEQUENCE [LARGE SCALE GENOMIC DNA]</scope>
    <source>
        <strain evidence="8">G536</strain>
    </source>
</reference>
<dbReference type="PANTHER" id="PTHR42104:SF2">
    <property type="entry name" value="GUANYL-SPECIFIC RIBONUCLEASE, PUTATIVE (AFU_ORTHOLOGUE AFUA_4G01200)-RELATED"/>
    <property type="match status" value="1"/>
</dbReference>
<dbReference type="InterPro" id="IPR016191">
    <property type="entry name" value="Ribonuclease/ribotoxin"/>
</dbReference>
<dbReference type="Gene3D" id="3.10.450.30">
    <property type="entry name" value="Microbial ribonucleases"/>
    <property type="match status" value="1"/>
</dbReference>
<feature type="chain" id="PRO_5022050577" evidence="6">
    <location>
        <begin position="21"/>
        <end position="151"/>
    </location>
</feature>
<keyword evidence="4" id="KW-1015">Disulfide bond</keyword>
<keyword evidence="5" id="KW-0456">Lyase</keyword>
<dbReference type="PANTHER" id="PTHR42104">
    <property type="entry name" value="EXTRACELLULAR GUANYL-SPECIFIC RIBONUCLEASE RNTA (AFU_ORTHOLOGUE AFUA_4G03230)"/>
    <property type="match status" value="1"/>
</dbReference>
<keyword evidence="8" id="KW-1185">Reference proteome</keyword>
<evidence type="ECO:0000313" key="7">
    <source>
        <dbReference type="EMBL" id="TRX92236.1"/>
    </source>
</evidence>
<dbReference type="EMBL" id="VFLP01000038">
    <property type="protein sequence ID" value="TRX92236.1"/>
    <property type="molecule type" value="Genomic_DNA"/>
</dbReference>
<accession>A0A553HWA5</accession>
<sequence length="151" mass="16059">MLVTQSLLFVAAALFAPAFAAPSGVDSPKLEARFSGYDCGGTRFSSAAAQDAFGDALNALRNDVVYRYGTRTYPGIFRNGGNNLELDPSPCAGKQLLEFPILTSGLGYTGGDPALHRVVLAEHGDGTSWDQCFLMTHQGAAGNLFNKCRTY</sequence>
<dbReference type="GO" id="GO:0046589">
    <property type="term" value="F:ribonuclease T1 activity"/>
    <property type="evidence" value="ECO:0007669"/>
    <property type="project" value="UniProtKB-EC"/>
</dbReference>
<evidence type="ECO:0000256" key="2">
    <source>
        <dbReference type="ARBA" id="ARBA00022759"/>
    </source>
</evidence>
<keyword evidence="3" id="KW-0378">Hydrolase</keyword>
<dbReference type="Pfam" id="PF00545">
    <property type="entry name" value="Ribonuclease"/>
    <property type="match status" value="1"/>
</dbReference>
<dbReference type="GO" id="GO:0003723">
    <property type="term" value="F:RNA binding"/>
    <property type="evidence" value="ECO:0007669"/>
    <property type="project" value="InterPro"/>
</dbReference>
<dbReference type="OrthoDB" id="5425539at2759"/>
<feature type="signal peptide" evidence="6">
    <location>
        <begin position="1"/>
        <end position="20"/>
    </location>
</feature>
<evidence type="ECO:0000256" key="4">
    <source>
        <dbReference type="ARBA" id="ARBA00023157"/>
    </source>
</evidence>
<keyword evidence="1" id="KW-0540">Nuclease</keyword>
<dbReference type="InterPro" id="IPR000026">
    <property type="entry name" value="N1-like"/>
</dbReference>
<keyword evidence="6" id="KW-0732">Signal</keyword>